<dbReference type="AlphaFoldDB" id="A0A3L7ZNI3"/>
<evidence type="ECO:0000256" key="5">
    <source>
        <dbReference type="ARBA" id="ARBA00022989"/>
    </source>
</evidence>
<name>A0A3L7ZNI3_PARDI</name>
<feature type="domain" description="CstA N-terminal" evidence="8">
    <location>
        <begin position="158"/>
        <end position="290"/>
    </location>
</feature>
<sequence length="471" mass="51595">MITFTCCLIVLIVGYFTYGKFVERVFGVDPSRVTPAFTKQDGVDYIPLSTWKIFMIQFLNIAGLGPIFGAIMGAKFGTASFLWIVLGSIFAGATHDALAGMLSLRHHGESLPELIGRYLGNNFKQFMRGFTVLLMVLVGAVFVAGPAGLLATLTPGYLDVTFWIIVVFLYYILATLLPVDKIIGKVYPLFAIALLFMAVGILAMLFIYQPPLPEITDGLSNTHPDGLPIFPIMFVSIACGAISGFHATQSPLMARCMKSEKYARPVFYGAMITEGIVALIWAAAATYFFHNNGMEETNAAVVVDSITKEWLGAVGGILAILGVIAAPITSGDTAFRSARLIVADFLHLEQKTIAKRLMICIPMFIVAIAILLYSQKDKDGFDMIWRYFAWSNQTLAVFTLWALTVYLVQAKKLYWITLIPALFMTTVCSTYIFVAPEGLGLSVGISQCAGIAVTILVLALFLIWKRKISLL</sequence>
<evidence type="ECO:0000256" key="6">
    <source>
        <dbReference type="ARBA" id="ARBA00023136"/>
    </source>
</evidence>
<evidence type="ECO:0000256" key="3">
    <source>
        <dbReference type="ARBA" id="ARBA00022475"/>
    </source>
</evidence>
<feature type="transmembrane region" description="Helical" evidence="7">
    <location>
        <begin position="440"/>
        <end position="464"/>
    </location>
</feature>
<dbReference type="OrthoDB" id="9761224at2"/>
<evidence type="ECO:0000256" key="7">
    <source>
        <dbReference type="SAM" id="Phobius"/>
    </source>
</evidence>
<keyword evidence="4 7" id="KW-0812">Transmembrane</keyword>
<protein>
    <submittedName>
        <fullName evidence="9">Carbon starvation protein A</fullName>
    </submittedName>
</protein>
<feature type="transmembrane region" description="Helical" evidence="7">
    <location>
        <begin position="357"/>
        <end position="375"/>
    </location>
</feature>
<comment type="subcellular location">
    <subcellularLocation>
        <location evidence="1">Cell membrane</location>
        <topology evidence="1">Multi-pass membrane protein</topology>
    </subcellularLocation>
</comment>
<feature type="transmembrane region" description="Helical" evidence="7">
    <location>
        <begin position="413"/>
        <end position="434"/>
    </location>
</feature>
<dbReference type="PANTHER" id="PTHR30252">
    <property type="entry name" value="INNER MEMBRANE PEPTIDE TRANSPORTER"/>
    <property type="match status" value="1"/>
</dbReference>
<dbReference type="RefSeq" id="WP_121736699.1">
    <property type="nucleotide sequence ID" value="NZ_QXXG01000027.1"/>
</dbReference>
<feature type="transmembrane region" description="Helical" evidence="7">
    <location>
        <begin position="387"/>
        <end position="408"/>
    </location>
</feature>
<dbReference type="InterPro" id="IPR003706">
    <property type="entry name" value="CstA_N"/>
</dbReference>
<feature type="transmembrane region" description="Helical" evidence="7">
    <location>
        <begin position="266"/>
        <end position="290"/>
    </location>
</feature>
<dbReference type="Proteomes" id="UP000278164">
    <property type="component" value="Unassembled WGS sequence"/>
</dbReference>
<dbReference type="GO" id="GO:0005886">
    <property type="term" value="C:plasma membrane"/>
    <property type="evidence" value="ECO:0007669"/>
    <property type="project" value="UniProtKB-SubCell"/>
</dbReference>
<keyword evidence="3" id="KW-1003">Cell membrane</keyword>
<proteinExistence type="inferred from homology"/>
<evidence type="ECO:0000256" key="2">
    <source>
        <dbReference type="ARBA" id="ARBA00007755"/>
    </source>
</evidence>
<comment type="similarity">
    <text evidence="2">Belongs to the peptide transporter carbon starvation (CstA) (TC 2.A.114) family.</text>
</comment>
<feature type="domain" description="CstA N-terminal" evidence="8">
    <location>
        <begin position="304"/>
        <end position="428"/>
    </location>
</feature>
<dbReference type="Pfam" id="PF02554">
    <property type="entry name" value="CstA"/>
    <property type="match status" value="3"/>
</dbReference>
<accession>A0A3L7ZNI3</accession>
<feature type="transmembrane region" description="Helical" evidence="7">
    <location>
        <begin position="125"/>
        <end position="148"/>
    </location>
</feature>
<organism evidence="9 10">
    <name type="scientific">Parabacteroides distasonis</name>
    <dbReference type="NCBI Taxonomy" id="823"/>
    <lineage>
        <taxon>Bacteria</taxon>
        <taxon>Pseudomonadati</taxon>
        <taxon>Bacteroidota</taxon>
        <taxon>Bacteroidia</taxon>
        <taxon>Bacteroidales</taxon>
        <taxon>Tannerellaceae</taxon>
        <taxon>Parabacteroides</taxon>
    </lineage>
</organism>
<evidence type="ECO:0000256" key="1">
    <source>
        <dbReference type="ARBA" id="ARBA00004651"/>
    </source>
</evidence>
<feature type="transmembrane region" description="Helical" evidence="7">
    <location>
        <begin position="228"/>
        <end position="245"/>
    </location>
</feature>
<dbReference type="EMBL" id="RAYI01000027">
    <property type="protein sequence ID" value="RLT72821.1"/>
    <property type="molecule type" value="Genomic_DNA"/>
</dbReference>
<dbReference type="GO" id="GO:0009267">
    <property type="term" value="P:cellular response to starvation"/>
    <property type="evidence" value="ECO:0007669"/>
    <property type="project" value="InterPro"/>
</dbReference>
<comment type="caution">
    <text evidence="9">The sequence shown here is derived from an EMBL/GenBank/DDBJ whole genome shotgun (WGS) entry which is preliminary data.</text>
</comment>
<feature type="transmembrane region" description="Helical" evidence="7">
    <location>
        <begin position="310"/>
        <end position="329"/>
    </location>
</feature>
<dbReference type="PANTHER" id="PTHR30252:SF4">
    <property type="entry name" value="CARBON STARVATION"/>
    <property type="match status" value="1"/>
</dbReference>
<keyword evidence="5 7" id="KW-1133">Transmembrane helix</keyword>
<reference evidence="9 10" key="1">
    <citation type="submission" date="2018-09" db="EMBL/GenBank/DDBJ databases">
        <title>Murine metabolic-syndrome-specific gut microbial biobank.</title>
        <authorList>
            <person name="Liu C."/>
        </authorList>
    </citation>
    <scope>NUCLEOTIDE SEQUENCE [LARGE SCALE GENOMIC DNA]</scope>
    <source>
        <strain evidence="9 10">8-P5</strain>
    </source>
</reference>
<feature type="transmembrane region" description="Helical" evidence="7">
    <location>
        <begin position="160"/>
        <end position="179"/>
    </location>
</feature>
<dbReference type="InterPro" id="IPR051605">
    <property type="entry name" value="CstA"/>
</dbReference>
<evidence type="ECO:0000256" key="4">
    <source>
        <dbReference type="ARBA" id="ARBA00022692"/>
    </source>
</evidence>
<feature type="transmembrane region" description="Helical" evidence="7">
    <location>
        <begin position="186"/>
        <end position="208"/>
    </location>
</feature>
<keyword evidence="6 7" id="KW-0472">Membrane</keyword>
<evidence type="ECO:0000313" key="10">
    <source>
        <dbReference type="Proteomes" id="UP000278164"/>
    </source>
</evidence>
<evidence type="ECO:0000313" key="9">
    <source>
        <dbReference type="EMBL" id="RLT72821.1"/>
    </source>
</evidence>
<evidence type="ECO:0000259" key="8">
    <source>
        <dbReference type="Pfam" id="PF02554"/>
    </source>
</evidence>
<gene>
    <name evidence="9" type="ORF">D7V78_13850</name>
</gene>
<feature type="domain" description="CstA N-terminal" evidence="8">
    <location>
        <begin position="4"/>
        <end position="143"/>
    </location>
</feature>